<accession>A0A931FLR8</accession>
<evidence type="ECO:0000256" key="1">
    <source>
        <dbReference type="SAM" id="SignalP"/>
    </source>
</evidence>
<dbReference type="AlphaFoldDB" id="A0A931FLR8"/>
<keyword evidence="1" id="KW-0732">Signal</keyword>
<comment type="caution">
    <text evidence="2">The sequence shown here is derived from an EMBL/GenBank/DDBJ whole genome shotgun (WGS) entry which is preliminary data.</text>
</comment>
<feature type="signal peptide" evidence="1">
    <location>
        <begin position="1"/>
        <end position="17"/>
    </location>
</feature>
<proteinExistence type="predicted"/>
<dbReference type="Gene3D" id="2.60.40.2880">
    <property type="entry name" value="MmpS1-5, C-terminal soluble domain"/>
    <property type="match status" value="1"/>
</dbReference>
<gene>
    <name evidence="2" type="ORF">I2I01_22960</name>
</gene>
<keyword evidence="3" id="KW-1185">Reference proteome</keyword>
<evidence type="ECO:0000313" key="2">
    <source>
        <dbReference type="EMBL" id="MBF9144523.1"/>
    </source>
</evidence>
<dbReference type="PROSITE" id="PS51257">
    <property type="entry name" value="PROKAR_LIPOPROTEIN"/>
    <property type="match status" value="1"/>
</dbReference>
<evidence type="ECO:0000313" key="3">
    <source>
        <dbReference type="Proteomes" id="UP000645610"/>
    </source>
</evidence>
<feature type="chain" id="PRO_5038125072" description="Lipoprotein" evidence="1">
    <location>
        <begin position="18"/>
        <end position="128"/>
    </location>
</feature>
<reference evidence="2 3" key="1">
    <citation type="submission" date="2020-11" db="EMBL/GenBank/DDBJ databases">
        <authorList>
            <person name="Kim M.K."/>
        </authorList>
    </citation>
    <scope>NUCLEOTIDE SEQUENCE [LARGE SCALE GENOMIC DNA]</scope>
    <source>
        <strain evidence="2 3">BT439</strain>
    </source>
</reference>
<organism evidence="2 3">
    <name type="scientific">Hymenobacter properus</name>
    <dbReference type="NCBI Taxonomy" id="2791026"/>
    <lineage>
        <taxon>Bacteria</taxon>
        <taxon>Pseudomonadati</taxon>
        <taxon>Bacteroidota</taxon>
        <taxon>Cytophagia</taxon>
        <taxon>Cytophagales</taxon>
        <taxon>Hymenobacteraceae</taxon>
        <taxon>Hymenobacter</taxon>
    </lineage>
</organism>
<dbReference type="InterPro" id="IPR038468">
    <property type="entry name" value="MmpS_C"/>
</dbReference>
<dbReference type="RefSeq" id="WP_196288878.1">
    <property type="nucleotide sequence ID" value="NZ_JADQDP010000009.1"/>
</dbReference>
<protein>
    <recommendedName>
        <fullName evidence="4">Lipoprotein</fullName>
    </recommendedName>
</protein>
<name>A0A931FLR8_9BACT</name>
<dbReference type="Proteomes" id="UP000645610">
    <property type="component" value="Unassembled WGS sequence"/>
</dbReference>
<evidence type="ECO:0008006" key="4">
    <source>
        <dbReference type="Google" id="ProtNLM"/>
    </source>
</evidence>
<dbReference type="EMBL" id="JADQDP010000009">
    <property type="protein sequence ID" value="MBF9144523.1"/>
    <property type="molecule type" value="Genomic_DNA"/>
</dbReference>
<sequence length="128" mass="13652">MKRLAYLLLSTTTLAMAGCSKDDATPTGPKEYQVEYRISSTTAPLSDYISYDNESGGTTTLSNVPLPATYRFKRTMKQGDHLSLLASLDGGTAASEITASILLDGREVKKETGRGADAQAVPVYVIGQ</sequence>